<dbReference type="EMBL" id="BAABJZ010000016">
    <property type="protein sequence ID" value="GAA4879929.1"/>
    <property type="molecule type" value="Genomic_DNA"/>
</dbReference>
<comment type="similarity">
    <text evidence="6">Belongs to the glycosyl hydrolase 24 family.</text>
</comment>
<evidence type="ECO:0000256" key="1">
    <source>
        <dbReference type="ARBA" id="ARBA00000632"/>
    </source>
</evidence>
<dbReference type="Gene3D" id="1.10.530.40">
    <property type="match status" value="1"/>
</dbReference>
<dbReference type="InterPro" id="IPR034690">
    <property type="entry name" value="Endolysin_T4_type"/>
</dbReference>
<proteinExistence type="inferred from homology"/>
<protein>
    <recommendedName>
        <fullName evidence="6">Lysozyme</fullName>
        <ecNumber evidence="6">3.2.1.17</ecNumber>
    </recommendedName>
</protein>
<dbReference type="CDD" id="cd16901">
    <property type="entry name" value="lyz_P1"/>
    <property type="match status" value="1"/>
</dbReference>
<name>A0ABP9ESH1_9GAMM</name>
<keyword evidence="8" id="KW-1185">Reference proteome</keyword>
<dbReference type="RefSeq" id="WP_345334495.1">
    <property type="nucleotide sequence ID" value="NZ_BAABJZ010000016.1"/>
</dbReference>
<dbReference type="PANTHER" id="PTHR38107">
    <property type="match status" value="1"/>
</dbReference>
<dbReference type="SUPFAM" id="SSF53955">
    <property type="entry name" value="Lysozyme-like"/>
    <property type="match status" value="1"/>
</dbReference>
<dbReference type="PANTHER" id="PTHR38107:SF4">
    <property type="entry name" value="LYSOZYME"/>
    <property type="match status" value="1"/>
</dbReference>
<keyword evidence="3 6" id="KW-0081">Bacteriolytic enzyme</keyword>
<dbReference type="HAMAP" id="MF_04110">
    <property type="entry name" value="ENDOLYSIN_T4"/>
    <property type="match status" value="1"/>
</dbReference>
<dbReference type="InterPro" id="IPR023347">
    <property type="entry name" value="Lysozyme_dom_sf"/>
</dbReference>
<evidence type="ECO:0000256" key="4">
    <source>
        <dbReference type="ARBA" id="ARBA00022801"/>
    </source>
</evidence>
<evidence type="ECO:0000256" key="5">
    <source>
        <dbReference type="ARBA" id="ARBA00023295"/>
    </source>
</evidence>
<comment type="caution">
    <text evidence="7">The sequence shown here is derived from an EMBL/GenBank/DDBJ whole genome shotgun (WGS) entry which is preliminary data.</text>
</comment>
<gene>
    <name evidence="7" type="ORF">GCM10023333_12550</name>
</gene>
<evidence type="ECO:0000256" key="2">
    <source>
        <dbReference type="ARBA" id="ARBA00022529"/>
    </source>
</evidence>
<dbReference type="InterPro" id="IPR002196">
    <property type="entry name" value="Glyco_hydro_24"/>
</dbReference>
<dbReference type="Pfam" id="PF00959">
    <property type="entry name" value="Phage_lysozyme"/>
    <property type="match status" value="1"/>
</dbReference>
<keyword evidence="2 6" id="KW-0929">Antimicrobial</keyword>
<evidence type="ECO:0000256" key="3">
    <source>
        <dbReference type="ARBA" id="ARBA00022638"/>
    </source>
</evidence>
<keyword evidence="5 6" id="KW-0326">Glycosidase</keyword>
<comment type="catalytic activity">
    <reaction evidence="1 6">
        <text>Hydrolysis of (1-&gt;4)-beta-linkages between N-acetylmuramic acid and N-acetyl-D-glucosamine residues in a peptidoglycan and between N-acetyl-D-glucosamine residues in chitodextrins.</text>
        <dbReference type="EC" id="3.2.1.17"/>
    </reaction>
</comment>
<evidence type="ECO:0000313" key="7">
    <source>
        <dbReference type="EMBL" id="GAA4879929.1"/>
    </source>
</evidence>
<dbReference type="Proteomes" id="UP001499988">
    <property type="component" value="Unassembled WGS sequence"/>
</dbReference>
<sequence>MNRSGKAAGGCVVGAILAIVVSLAPGLQISGEGLQMLADLEGCERAAYQCSADTWTVGIGHTIGITEGGILSDDNIAQYLVTDVRSAERAVNRYIKVPLTQGQFDAFTSFVFNVGQGNFRHSTLVRRLNAGEGLEACDELKRWVFVSGKDCRFPESNCAGIVKRRQLEYQRCRS</sequence>
<keyword evidence="4 6" id="KW-0378">Hydrolase</keyword>
<dbReference type="InterPro" id="IPR051018">
    <property type="entry name" value="Bacteriophage_GH24"/>
</dbReference>
<evidence type="ECO:0000313" key="8">
    <source>
        <dbReference type="Proteomes" id="UP001499988"/>
    </source>
</evidence>
<dbReference type="EC" id="3.2.1.17" evidence="6"/>
<reference evidence="8" key="1">
    <citation type="journal article" date="2019" name="Int. J. Syst. Evol. Microbiol.">
        <title>The Global Catalogue of Microorganisms (GCM) 10K type strain sequencing project: providing services to taxonomists for standard genome sequencing and annotation.</title>
        <authorList>
            <consortium name="The Broad Institute Genomics Platform"/>
            <consortium name="The Broad Institute Genome Sequencing Center for Infectious Disease"/>
            <person name="Wu L."/>
            <person name="Ma J."/>
        </authorList>
    </citation>
    <scope>NUCLEOTIDE SEQUENCE [LARGE SCALE GENOMIC DNA]</scope>
    <source>
        <strain evidence="8">JCM 18401</strain>
    </source>
</reference>
<accession>A0ABP9ESH1</accession>
<dbReference type="InterPro" id="IPR023346">
    <property type="entry name" value="Lysozyme-like_dom_sf"/>
</dbReference>
<organism evidence="7 8">
    <name type="scientific">Ferrimonas pelagia</name>
    <dbReference type="NCBI Taxonomy" id="1177826"/>
    <lineage>
        <taxon>Bacteria</taxon>
        <taxon>Pseudomonadati</taxon>
        <taxon>Pseudomonadota</taxon>
        <taxon>Gammaproteobacteria</taxon>
        <taxon>Alteromonadales</taxon>
        <taxon>Ferrimonadaceae</taxon>
        <taxon>Ferrimonas</taxon>
    </lineage>
</organism>
<evidence type="ECO:0000256" key="6">
    <source>
        <dbReference type="RuleBase" id="RU003788"/>
    </source>
</evidence>